<evidence type="ECO:0000259" key="6">
    <source>
        <dbReference type="Pfam" id="PF04357"/>
    </source>
</evidence>
<comment type="caution">
    <text evidence="7">The sequence shown here is derived from an EMBL/GenBank/DDBJ whole genome shotgun (WGS) entry which is preliminary data.</text>
</comment>
<proteinExistence type="predicted"/>
<gene>
    <name evidence="7" type="ORF">GCM10010970_14780</name>
</gene>
<feature type="domain" description="Translocation and assembly module TamB C-terminal" evidence="6">
    <location>
        <begin position="944"/>
        <end position="1265"/>
    </location>
</feature>
<keyword evidence="8" id="KW-1185">Reference proteome</keyword>
<evidence type="ECO:0000256" key="2">
    <source>
        <dbReference type="ARBA" id="ARBA00022692"/>
    </source>
</evidence>
<sequence length="1283" mass="138414">MTDDIQNPPPETPTPPARACRHWLHWLWRGPLWLLILLVLVLAGALWWIDTGHGHDWLLQKVNATGMVRIGKVEGSLYRNLIVHDLVVDTPEVHVSVDRIDLTWRPQELFYERVGIDALDVGSVRVTSKPQPPNKPASPPPTSLNLPIAIRLDELQLARLEIVDTPLVFTSLKASLHSDGELHQLKLAQLLTPRGRVEADLQLEGDAPFKTVGQVQFHGHLDGKYVQAGLQLNHNLRDLQVQGRLQGEVAQASVSLRADVFAEYSYTMLHELRLTAERVNPKQLMGSLPQASLSAQMTLVPRAKDRADGTIVISNTAAAMIDEDAIPLTGLSTRFTVFADRLDLQDFEARLLGGAKVTGQGEFRQDKLKADFKLDALDIASLLKRQPPTRLSGDIQLSGPYKAPDVQARLADARYKASANVDLGWIHPEKERRLAIRKLGLARGPASVALSGEFALDGKQDFKATGKFAKVNPAEYVAAPVGSISGDFTASGQLQPAWQGQLQYKLANSTFSGQPLAGQGEAKLDAKRMVTPGLWLQLGTNRIDAKGALGAASDQLNLHLDLPHLADAGQGFGGAVNGDVSLRGGFKRPEIQGKLAAQGLKTPFGVQVQEAHLDARLFADLNSPIHANVDLVNASGFDANVSSLKFNLEGTRNQHQMTLAMQGKYQNQPITADFAAAGALDAQWNWQGRIERLIAEGPLKVELLAPTTLTAGAQRVALADTRLKVGNGQIHIARLDMTGSHLSTAGELQKAPLSDYLVLAGVKNLTSDMLLSGRWDLTGADVLDGFVELQRDSGDIRLQSGGAPQAFTLTALRARLDAKQSRVALSGLVSSDRFGTVNLDGNTQLDWHDKRIAPGAPLTFNAVGNIEKLDKIAPLVSSNIALAGGVRFEIHRNGTLEEPRISGSVDGQKLDIRDTATGLTLRDGTVHLVMQDNRLTLKQFEFHGGQGVLRADGTMDIGKEGPHAEANITAEHLTLINKPDMQLIVSGKGLVGYDKDGISVKGNMRADRGMVRYQAAGEPHLSDDVVLAGVQREEKANVPLAALQFDVDLGDDFTFKGYGLDARLTGALRLRASPNQSLSAHGTVSVEDGKYAAYGQNLTIERGVLSFSGPLDNPGLDILAMRRGLSVEAGVAVKGTASSPRVTLYSEPAVPDNEKLAWLLFGHGTDSMDKGDAAVMVQALNALLAGDSSGQGLSQEILGSIGIDEVGMSTDKHADGTTTQIVSIGKRLTDKVSIAFDKSLDGLEDAIKLTLRLSRNWSLVTRFGAYESTMDATYNISFDKFPW</sequence>
<protein>
    <submittedName>
        <fullName evidence="7">DUF490 domain-containing protein</fullName>
    </submittedName>
</protein>
<evidence type="ECO:0000256" key="4">
    <source>
        <dbReference type="ARBA" id="ARBA00023136"/>
    </source>
</evidence>
<dbReference type="EMBL" id="BMLX01000002">
    <property type="protein sequence ID" value="GGP20349.1"/>
    <property type="molecule type" value="Genomic_DNA"/>
</dbReference>
<comment type="subcellular location">
    <subcellularLocation>
        <location evidence="1">Membrane</location>
        <topology evidence="1">Single-pass membrane protein</topology>
    </subcellularLocation>
</comment>
<dbReference type="PANTHER" id="PTHR36985:SF1">
    <property type="entry name" value="TRANSLOCATION AND ASSEMBLY MODULE SUBUNIT TAMB"/>
    <property type="match status" value="1"/>
</dbReference>
<keyword evidence="3 5" id="KW-1133">Transmembrane helix</keyword>
<evidence type="ECO:0000313" key="8">
    <source>
        <dbReference type="Proteomes" id="UP000637267"/>
    </source>
</evidence>
<dbReference type="RefSeq" id="WP_188703647.1">
    <property type="nucleotide sequence ID" value="NZ_BMLX01000002.1"/>
</dbReference>
<dbReference type="Pfam" id="PF04357">
    <property type="entry name" value="TamB"/>
    <property type="match status" value="1"/>
</dbReference>
<evidence type="ECO:0000313" key="7">
    <source>
        <dbReference type="EMBL" id="GGP20349.1"/>
    </source>
</evidence>
<evidence type="ECO:0000256" key="5">
    <source>
        <dbReference type="SAM" id="Phobius"/>
    </source>
</evidence>
<accession>A0ABQ2P7M0</accession>
<evidence type="ECO:0000256" key="3">
    <source>
        <dbReference type="ARBA" id="ARBA00022989"/>
    </source>
</evidence>
<reference evidence="8" key="1">
    <citation type="journal article" date="2019" name="Int. J. Syst. Evol. Microbiol.">
        <title>The Global Catalogue of Microorganisms (GCM) 10K type strain sequencing project: providing services to taxonomists for standard genome sequencing and annotation.</title>
        <authorList>
            <consortium name="The Broad Institute Genomics Platform"/>
            <consortium name="The Broad Institute Genome Sequencing Center for Infectious Disease"/>
            <person name="Wu L."/>
            <person name="Ma J."/>
        </authorList>
    </citation>
    <scope>NUCLEOTIDE SEQUENCE [LARGE SCALE GENOMIC DNA]</scope>
    <source>
        <strain evidence="8">CGMCC 1.8859</strain>
    </source>
</reference>
<keyword evidence="2 5" id="KW-0812">Transmembrane</keyword>
<dbReference type="PANTHER" id="PTHR36985">
    <property type="entry name" value="TRANSLOCATION AND ASSEMBLY MODULE SUBUNIT TAMB"/>
    <property type="match status" value="1"/>
</dbReference>
<keyword evidence="4 5" id="KW-0472">Membrane</keyword>
<dbReference type="Proteomes" id="UP000637267">
    <property type="component" value="Unassembled WGS sequence"/>
</dbReference>
<feature type="transmembrane region" description="Helical" evidence="5">
    <location>
        <begin position="31"/>
        <end position="49"/>
    </location>
</feature>
<evidence type="ECO:0000256" key="1">
    <source>
        <dbReference type="ARBA" id="ARBA00004167"/>
    </source>
</evidence>
<organism evidence="7 8">
    <name type="scientific">Silvimonas iriomotensis</name>
    <dbReference type="NCBI Taxonomy" id="449662"/>
    <lineage>
        <taxon>Bacteria</taxon>
        <taxon>Pseudomonadati</taxon>
        <taxon>Pseudomonadota</taxon>
        <taxon>Betaproteobacteria</taxon>
        <taxon>Neisseriales</taxon>
        <taxon>Chitinibacteraceae</taxon>
        <taxon>Silvimonas</taxon>
    </lineage>
</organism>
<dbReference type="InterPro" id="IPR007452">
    <property type="entry name" value="TamB_C"/>
</dbReference>
<name>A0ABQ2P7M0_9NEIS</name>